<evidence type="ECO:0000313" key="8">
    <source>
        <dbReference type="Proteomes" id="UP000182517"/>
    </source>
</evidence>
<protein>
    <recommendedName>
        <fullName evidence="6">Phosphate transporter</fullName>
    </recommendedName>
</protein>
<dbReference type="GO" id="GO:0016020">
    <property type="term" value="C:membrane"/>
    <property type="evidence" value="ECO:0007669"/>
    <property type="project" value="UniProtKB-SubCell"/>
</dbReference>
<feature type="transmembrane region" description="Helical" evidence="6">
    <location>
        <begin position="78"/>
        <end position="99"/>
    </location>
</feature>
<proteinExistence type="inferred from homology"/>
<keyword evidence="3 6" id="KW-0812">Transmembrane</keyword>
<dbReference type="RefSeq" id="WP_072283228.1">
    <property type="nucleotide sequence ID" value="NZ_CP015519.1"/>
</dbReference>
<dbReference type="STRING" id="1842532.A7E78_05060"/>
<evidence type="ECO:0000256" key="5">
    <source>
        <dbReference type="ARBA" id="ARBA00023136"/>
    </source>
</evidence>
<dbReference type="Proteomes" id="UP000182517">
    <property type="component" value="Chromosome"/>
</dbReference>
<keyword evidence="2 6" id="KW-0813">Transport</keyword>
<feature type="transmembrane region" description="Helical" evidence="6">
    <location>
        <begin position="150"/>
        <end position="171"/>
    </location>
</feature>
<feature type="transmembrane region" description="Helical" evidence="6">
    <location>
        <begin position="254"/>
        <end position="272"/>
    </location>
</feature>
<feature type="transmembrane region" description="Helical" evidence="6">
    <location>
        <begin position="489"/>
        <end position="510"/>
    </location>
</feature>
<evidence type="ECO:0000256" key="4">
    <source>
        <dbReference type="ARBA" id="ARBA00022989"/>
    </source>
</evidence>
<feature type="transmembrane region" description="Helical" evidence="6">
    <location>
        <begin position="105"/>
        <end position="129"/>
    </location>
</feature>
<feature type="transmembrane region" description="Helical" evidence="6">
    <location>
        <begin position="191"/>
        <end position="208"/>
    </location>
</feature>
<feature type="transmembrane region" description="Helical" evidence="6">
    <location>
        <begin position="312"/>
        <end position="330"/>
    </location>
</feature>
<keyword evidence="5 6" id="KW-0472">Membrane</keyword>
<dbReference type="Pfam" id="PF01384">
    <property type="entry name" value="PHO4"/>
    <property type="match status" value="1"/>
</dbReference>
<organism evidence="7 8">
    <name type="scientific">Syntrophotalea acetylenivorans</name>
    <dbReference type="NCBI Taxonomy" id="1842532"/>
    <lineage>
        <taxon>Bacteria</taxon>
        <taxon>Pseudomonadati</taxon>
        <taxon>Thermodesulfobacteriota</taxon>
        <taxon>Desulfuromonadia</taxon>
        <taxon>Desulfuromonadales</taxon>
        <taxon>Syntrophotaleaceae</taxon>
        <taxon>Syntrophotalea</taxon>
    </lineage>
</organism>
<feature type="transmembrane region" description="Helical" evidence="6">
    <location>
        <begin position="5"/>
        <end position="25"/>
    </location>
</feature>
<dbReference type="OrthoDB" id="9779554at2"/>
<dbReference type="EMBL" id="CP015519">
    <property type="protein sequence ID" value="APG27264.1"/>
    <property type="molecule type" value="Genomic_DNA"/>
</dbReference>
<gene>
    <name evidence="7" type="ORF">A7E78_05060</name>
</gene>
<evidence type="ECO:0000313" key="7">
    <source>
        <dbReference type="EMBL" id="APG27264.1"/>
    </source>
</evidence>
<accession>A0A1L3GMW3</accession>
<evidence type="ECO:0000256" key="1">
    <source>
        <dbReference type="ARBA" id="ARBA00004141"/>
    </source>
</evidence>
<dbReference type="GO" id="GO:0005315">
    <property type="term" value="F:phosphate transmembrane transporter activity"/>
    <property type="evidence" value="ECO:0007669"/>
    <property type="project" value="InterPro"/>
</dbReference>
<comment type="subcellular location">
    <subcellularLocation>
        <location evidence="1 6">Membrane</location>
        <topology evidence="1 6">Multi-pass membrane protein</topology>
    </subcellularLocation>
</comment>
<dbReference type="KEGG" id="pef:A7E78_05060"/>
<comment type="similarity">
    <text evidence="6">Belongs to the inorganic phosphate transporter (PiT) (TC 2.A.20) family.</text>
</comment>
<keyword evidence="4 6" id="KW-1133">Transmembrane helix</keyword>
<evidence type="ECO:0000256" key="3">
    <source>
        <dbReference type="ARBA" id="ARBA00022692"/>
    </source>
</evidence>
<evidence type="ECO:0000256" key="2">
    <source>
        <dbReference type="ARBA" id="ARBA00022448"/>
    </source>
</evidence>
<feature type="transmembrane region" description="Helical" evidence="6">
    <location>
        <begin position="465"/>
        <end position="483"/>
    </location>
</feature>
<evidence type="ECO:0000256" key="6">
    <source>
        <dbReference type="RuleBase" id="RU363058"/>
    </source>
</evidence>
<dbReference type="PANTHER" id="PTHR11101">
    <property type="entry name" value="PHOSPHATE TRANSPORTER"/>
    <property type="match status" value="1"/>
</dbReference>
<keyword evidence="6" id="KW-0592">Phosphate transport</keyword>
<feature type="transmembrane region" description="Helical" evidence="6">
    <location>
        <begin position="45"/>
        <end position="66"/>
    </location>
</feature>
<reference evidence="7 8" key="1">
    <citation type="journal article" date="2017" name="Genome Announc.">
        <title>Complete Genome Sequences of Two Acetylene-Fermenting Pelobacter acetylenicus Strains.</title>
        <authorList>
            <person name="Sutton J.M."/>
            <person name="Baesman S.M."/>
            <person name="Fierst J.L."/>
            <person name="Poret-Peterson A.T."/>
            <person name="Oremland R.S."/>
            <person name="Dunlap D.S."/>
            <person name="Akob D.M."/>
        </authorList>
    </citation>
    <scope>NUCLEOTIDE SEQUENCE [LARGE SCALE GENOMIC DNA]</scope>
    <source>
        <strain evidence="7 8">SFB93</strain>
    </source>
</reference>
<keyword evidence="8" id="KW-1185">Reference proteome</keyword>
<name>A0A1L3GMW3_9BACT</name>
<dbReference type="GO" id="GO:0035435">
    <property type="term" value="P:phosphate ion transmembrane transport"/>
    <property type="evidence" value="ECO:0007669"/>
    <property type="project" value="TreeGrafter"/>
</dbReference>
<dbReference type="InterPro" id="IPR001204">
    <property type="entry name" value="Phos_transporter"/>
</dbReference>
<dbReference type="PANTHER" id="PTHR11101:SF16">
    <property type="entry name" value="PHOSPHATE TRANSPORTER"/>
    <property type="match status" value="1"/>
</dbReference>
<feature type="transmembrane region" description="Helical" evidence="6">
    <location>
        <begin position="229"/>
        <end position="248"/>
    </location>
</feature>
<dbReference type="AlphaFoldDB" id="A0A1L3GMW3"/>
<sequence>MSTELLLIGVGILAVIAILDIMVGVSNDAVNFLNSSIGSRVAPRATIMVIASFGIMAGVTFSSGMMEVARKGIFHPQYFTMPELLTIFLAVMITDIILLDLFNTYGLPTSTTVSVVFELLGAAVAVSLLKIMQAGESFASIAQYINSAKAITIIMGILLSVAISFVLGAIVQLLTRLLFTFDYQKRLKRYGALWGGVAMSSIAYFILVKGAKGASFMTKENLLWIKSNTPLLLLIIFLVSAIFLQIWQMLRFNILKPIVLVGTFALAMAFAANDLVNFIGVPLAGFQAFKTATATANPLTATMGALGMKAQANTLFLLLAGGIMVLTLWLSKKARTVTETELSLSQQDEGNERFESIFLSRALVRLVLHIFETACLIIPKGLRSVISHRLDTRAAAAHLGGDERPSFDLLRASVNLMVASAVVSYATSNKLPLSTTYVTFMVAMGSSFADRAWGRDSAVYRVTGVLAVIGGWFMTAIIAFTFAGLFATIIFYGKGFGVLFLLALAGSLIWNAHRKHRSLSQEAEKETVFNLKSIEDPQKSVATTFEHMAFLLKEIRLSLDSSLDGLFQQSPDRLRAERKRLSKIQQWSNIISANVFKAMRLLDQKNLAVTHKYPQTVRRLQKLTDGHRDIVLRAYTHVGNHHKGLLPVQIKELEQVRELLDQILLEVEETFNHKQTANLSRLTAKDRQLRDLAAELNIKQVARIQDSASKTRLSILYYAIVGNAMMLSKQNLELLEIFNLSFGEIEETL</sequence>